<name>T1FF75_HELRO</name>
<dbReference type="AlphaFoldDB" id="T1FF75"/>
<evidence type="ECO:0000313" key="2">
    <source>
        <dbReference type="EMBL" id="ESN95000.1"/>
    </source>
</evidence>
<dbReference type="InParanoid" id="T1FF75"/>
<dbReference type="HOGENOM" id="CLU_1116782_0_0_1"/>
<dbReference type="EnsemblMetazoa" id="HelroT179846">
    <property type="protein sequence ID" value="HelroP179846"/>
    <property type="gene ID" value="HelroG179846"/>
</dbReference>
<dbReference type="EMBL" id="AMQM01007013">
    <property type="status" value="NOT_ANNOTATED_CDS"/>
    <property type="molecule type" value="Genomic_DNA"/>
</dbReference>
<feature type="region of interest" description="Disordered" evidence="1">
    <location>
        <begin position="121"/>
        <end position="154"/>
    </location>
</feature>
<dbReference type="RefSeq" id="XP_009026896.1">
    <property type="nucleotide sequence ID" value="XM_009028648.1"/>
</dbReference>
<proteinExistence type="predicted"/>
<feature type="region of interest" description="Disordered" evidence="1">
    <location>
        <begin position="23"/>
        <end position="76"/>
    </location>
</feature>
<dbReference type="KEGG" id="hro:HELRODRAFT_179846"/>
<evidence type="ECO:0000313" key="3">
    <source>
        <dbReference type="EnsemblMetazoa" id="HelroP179846"/>
    </source>
</evidence>
<feature type="compositionally biased region" description="Basic and acidic residues" evidence="1">
    <location>
        <begin position="182"/>
        <end position="200"/>
    </location>
</feature>
<gene>
    <name evidence="3" type="primary">20207474</name>
    <name evidence="2" type="ORF">HELRODRAFT_179846</name>
</gene>
<evidence type="ECO:0000256" key="1">
    <source>
        <dbReference type="SAM" id="MobiDB-lite"/>
    </source>
</evidence>
<dbReference type="EMBL" id="KB097552">
    <property type="protein sequence ID" value="ESN95000.1"/>
    <property type="molecule type" value="Genomic_DNA"/>
</dbReference>
<dbReference type="GeneID" id="20207474"/>
<dbReference type="OrthoDB" id="6325578at2759"/>
<keyword evidence="4" id="KW-1185">Reference proteome</keyword>
<feature type="compositionally biased region" description="Acidic residues" evidence="1">
    <location>
        <begin position="32"/>
        <end position="43"/>
    </location>
</feature>
<organism evidence="3 4">
    <name type="scientific">Helobdella robusta</name>
    <name type="common">Californian leech</name>
    <dbReference type="NCBI Taxonomy" id="6412"/>
    <lineage>
        <taxon>Eukaryota</taxon>
        <taxon>Metazoa</taxon>
        <taxon>Spiralia</taxon>
        <taxon>Lophotrochozoa</taxon>
        <taxon>Annelida</taxon>
        <taxon>Clitellata</taxon>
        <taxon>Hirudinea</taxon>
        <taxon>Rhynchobdellida</taxon>
        <taxon>Glossiphoniidae</taxon>
        <taxon>Helobdella</taxon>
    </lineage>
</organism>
<dbReference type="CTD" id="20207474"/>
<accession>T1FF75</accession>
<dbReference type="Proteomes" id="UP000015101">
    <property type="component" value="Unassembled WGS sequence"/>
</dbReference>
<reference evidence="2 4" key="2">
    <citation type="journal article" date="2013" name="Nature">
        <title>Insights into bilaterian evolution from three spiralian genomes.</title>
        <authorList>
            <person name="Simakov O."/>
            <person name="Marletaz F."/>
            <person name="Cho S.J."/>
            <person name="Edsinger-Gonzales E."/>
            <person name="Havlak P."/>
            <person name="Hellsten U."/>
            <person name="Kuo D.H."/>
            <person name="Larsson T."/>
            <person name="Lv J."/>
            <person name="Arendt D."/>
            <person name="Savage R."/>
            <person name="Osoegawa K."/>
            <person name="de Jong P."/>
            <person name="Grimwood J."/>
            <person name="Chapman J.A."/>
            <person name="Shapiro H."/>
            <person name="Aerts A."/>
            <person name="Otillar R.P."/>
            <person name="Terry A.Y."/>
            <person name="Boore J.L."/>
            <person name="Grigoriev I.V."/>
            <person name="Lindberg D.R."/>
            <person name="Seaver E.C."/>
            <person name="Weisblat D.A."/>
            <person name="Putnam N.H."/>
            <person name="Rokhsar D.S."/>
        </authorList>
    </citation>
    <scope>NUCLEOTIDE SEQUENCE</scope>
</reference>
<feature type="region of interest" description="Disordered" evidence="1">
    <location>
        <begin position="182"/>
        <end position="227"/>
    </location>
</feature>
<evidence type="ECO:0000313" key="4">
    <source>
        <dbReference type="Proteomes" id="UP000015101"/>
    </source>
</evidence>
<reference evidence="3" key="3">
    <citation type="submission" date="2015-06" db="UniProtKB">
        <authorList>
            <consortium name="EnsemblMetazoa"/>
        </authorList>
    </citation>
    <scope>IDENTIFICATION</scope>
</reference>
<protein>
    <submittedName>
        <fullName evidence="2 3">Uncharacterized protein</fullName>
    </submittedName>
</protein>
<reference evidence="4" key="1">
    <citation type="submission" date="2012-12" db="EMBL/GenBank/DDBJ databases">
        <authorList>
            <person name="Hellsten U."/>
            <person name="Grimwood J."/>
            <person name="Chapman J.A."/>
            <person name="Shapiro H."/>
            <person name="Aerts A."/>
            <person name="Otillar R.P."/>
            <person name="Terry A.Y."/>
            <person name="Boore J.L."/>
            <person name="Simakov O."/>
            <person name="Marletaz F."/>
            <person name="Cho S.-J."/>
            <person name="Edsinger-Gonzales E."/>
            <person name="Havlak P."/>
            <person name="Kuo D.-H."/>
            <person name="Larsson T."/>
            <person name="Lv J."/>
            <person name="Arendt D."/>
            <person name="Savage R."/>
            <person name="Osoegawa K."/>
            <person name="de Jong P."/>
            <person name="Lindberg D.R."/>
            <person name="Seaver E.C."/>
            <person name="Weisblat D.A."/>
            <person name="Putnam N.H."/>
            <person name="Grigoriev I.V."/>
            <person name="Rokhsar D.S."/>
        </authorList>
    </citation>
    <scope>NUCLEOTIDE SEQUENCE</scope>
</reference>
<sequence length="249" mass="28363">MAKTVRMGCFLLFSSSAEGKFKMMDTQIKKEEDDEEEDDEGMDDYSQAADYLAPKPQANASKRAKKDDDEDDVKIESYINKDPTTISVKAMRKLIPKLRIECYYSEQEISGKKKLKHLWDQKPTDWPNSVPFKDPNNPGKDGTTGLNAPSKKPGKQDLKEMYVYLKKCYIEKQQQLFNIRPSNDDGDVKSDVLTSQDHHHQGGNKFGFSPKIAESNRSPDCEFSGHVVQTDDKDSKITIEQCDTPPYTF</sequence>